<comment type="caution">
    <text evidence="1">The sequence shown here is derived from an EMBL/GenBank/DDBJ whole genome shotgun (WGS) entry which is preliminary data.</text>
</comment>
<proteinExistence type="predicted"/>
<evidence type="ECO:0000313" key="2">
    <source>
        <dbReference type="Proteomes" id="UP000814140"/>
    </source>
</evidence>
<dbReference type="Proteomes" id="UP000814140">
    <property type="component" value="Unassembled WGS sequence"/>
</dbReference>
<reference evidence="1" key="2">
    <citation type="journal article" date="2022" name="New Phytol.">
        <title>Evolutionary transition to the ectomycorrhizal habit in the genomes of a hyperdiverse lineage of mushroom-forming fungi.</title>
        <authorList>
            <person name="Looney B."/>
            <person name="Miyauchi S."/>
            <person name="Morin E."/>
            <person name="Drula E."/>
            <person name="Courty P.E."/>
            <person name="Kohler A."/>
            <person name="Kuo A."/>
            <person name="LaButti K."/>
            <person name="Pangilinan J."/>
            <person name="Lipzen A."/>
            <person name="Riley R."/>
            <person name="Andreopoulos W."/>
            <person name="He G."/>
            <person name="Johnson J."/>
            <person name="Nolan M."/>
            <person name="Tritt A."/>
            <person name="Barry K.W."/>
            <person name="Grigoriev I.V."/>
            <person name="Nagy L.G."/>
            <person name="Hibbett D."/>
            <person name="Henrissat B."/>
            <person name="Matheny P.B."/>
            <person name="Labbe J."/>
            <person name="Martin F.M."/>
        </authorList>
    </citation>
    <scope>NUCLEOTIDE SEQUENCE</scope>
    <source>
        <strain evidence="1">HHB10654</strain>
    </source>
</reference>
<keyword evidence="2" id="KW-1185">Reference proteome</keyword>
<protein>
    <submittedName>
        <fullName evidence="1">Uncharacterized protein</fullName>
    </submittedName>
</protein>
<gene>
    <name evidence="1" type="ORF">BV25DRAFT_1920656</name>
</gene>
<name>A0ACB8SJS9_9AGAM</name>
<organism evidence="1 2">
    <name type="scientific">Artomyces pyxidatus</name>
    <dbReference type="NCBI Taxonomy" id="48021"/>
    <lineage>
        <taxon>Eukaryota</taxon>
        <taxon>Fungi</taxon>
        <taxon>Dikarya</taxon>
        <taxon>Basidiomycota</taxon>
        <taxon>Agaricomycotina</taxon>
        <taxon>Agaricomycetes</taxon>
        <taxon>Russulales</taxon>
        <taxon>Auriscalpiaceae</taxon>
        <taxon>Artomyces</taxon>
    </lineage>
</organism>
<dbReference type="EMBL" id="MU277257">
    <property type="protein sequence ID" value="KAI0056829.1"/>
    <property type="molecule type" value="Genomic_DNA"/>
</dbReference>
<reference evidence="1" key="1">
    <citation type="submission" date="2021-03" db="EMBL/GenBank/DDBJ databases">
        <authorList>
            <consortium name="DOE Joint Genome Institute"/>
            <person name="Ahrendt S."/>
            <person name="Looney B.P."/>
            <person name="Miyauchi S."/>
            <person name="Morin E."/>
            <person name="Drula E."/>
            <person name="Courty P.E."/>
            <person name="Chicoki N."/>
            <person name="Fauchery L."/>
            <person name="Kohler A."/>
            <person name="Kuo A."/>
            <person name="Labutti K."/>
            <person name="Pangilinan J."/>
            <person name="Lipzen A."/>
            <person name="Riley R."/>
            <person name="Andreopoulos W."/>
            <person name="He G."/>
            <person name="Johnson J."/>
            <person name="Barry K.W."/>
            <person name="Grigoriev I.V."/>
            <person name="Nagy L."/>
            <person name="Hibbett D."/>
            <person name="Henrissat B."/>
            <person name="Matheny P.B."/>
            <person name="Labbe J."/>
            <person name="Martin F."/>
        </authorList>
    </citation>
    <scope>NUCLEOTIDE SEQUENCE</scope>
    <source>
        <strain evidence="1">HHB10654</strain>
    </source>
</reference>
<sequence length="414" mass="42932">MPFLLSFKRSSTSATIESKTSSAASTTTTSISSRANSSTTTTSKTTTTSTSTSTSTFTSTTSTVFATVTSTSTTDHRTDGEQTTTIDTTTALHEALATVTHSTSTSVVEHATAPPALNTFTPQPTLTVTNNALEVNANQPSPSSPPVERQPLKEAPSPTTLVPPSDPTPASSANATTPAVPLSPVSLQPATPTISPTDISHTTTSRSATGTDAPPQQDGAYHPNVPMIAGIVGTLVGLTLILVFCVLYTRYRSRKHSTQWRDRLLRGSLFDSRWSRSPSNNVTSGRLSRANSADRAFPTAVPVAAEMASASSMPFAPSFLGGVSPPAGRLSRPKLNSPLHRGGASTASPFFSEEGAQFASPVNPFLDPVPGPSSGIEDDIRQVEAPQATTSGGSSGATRATRSVLKPTQIGFAL</sequence>
<accession>A0ACB8SJS9</accession>
<evidence type="ECO:0000313" key="1">
    <source>
        <dbReference type="EMBL" id="KAI0056829.1"/>
    </source>
</evidence>